<evidence type="ECO:0000256" key="1">
    <source>
        <dbReference type="ARBA" id="ARBA00022561"/>
    </source>
</evidence>
<evidence type="ECO:0000256" key="8">
    <source>
        <dbReference type="ARBA" id="ARBA00022921"/>
    </source>
</evidence>
<keyword evidence="8" id="KW-0426">Late protein</keyword>
<feature type="compositionally biased region" description="Low complexity" evidence="16">
    <location>
        <begin position="181"/>
        <end position="194"/>
    </location>
</feature>
<evidence type="ECO:0000313" key="17">
    <source>
        <dbReference type="EMBL" id="AIE77221.1"/>
    </source>
</evidence>
<keyword evidence="10" id="KW-1177">Microtubular inwards viral transport</keyword>
<evidence type="ECO:0000256" key="3">
    <source>
        <dbReference type="ARBA" id="ARBA00022581"/>
    </source>
</evidence>
<dbReference type="RefSeq" id="YP_009047162.1">
    <property type="nucleotide sequence ID" value="NC_024486.1"/>
</dbReference>
<evidence type="ECO:0000256" key="6">
    <source>
        <dbReference type="ARBA" id="ARBA00022843"/>
    </source>
</evidence>
<dbReference type="InterPro" id="IPR004243">
    <property type="entry name" value="McpVI"/>
</dbReference>
<evidence type="ECO:0000313" key="18">
    <source>
        <dbReference type="Proteomes" id="UP000113541"/>
    </source>
</evidence>
<dbReference type="GeneID" id="19893447"/>
<keyword evidence="15" id="KW-1160">Virus entry into host cell</keyword>
<keyword evidence="7" id="KW-0946">Virion</keyword>
<evidence type="ECO:0000256" key="14">
    <source>
        <dbReference type="ARBA" id="ARBA00023200"/>
    </source>
</evidence>
<sequence length="237" mass="25477">MDYAALSPHVGSWALRDDVHGNSSLRGGAINWGNIGSRITSGLASTGRWLGNIGNRFIHSNTFSQIKQGIKDSGVIQNAANLAGETVNGLLDIGKLKLQQDLENLRRKALGEQQTSPAELAALIAALQSQIGGPPQSVPPPPPVHHEIPTTYPMHPPQHLIPTTRPIPEMVTEVKPLVEPPVTSSAPAVPATLDLPPPPPAKRPRKRPHYSSGNSWRARLNSMTGSGVHASRRRMCY</sequence>
<keyword evidence="5" id="KW-1188">Viral release from host cell</keyword>
<name>A0A075FBW9_9ADEN</name>
<dbReference type="Proteomes" id="UP000113541">
    <property type="component" value="Segment"/>
</dbReference>
<dbReference type="GO" id="GO:0039664">
    <property type="term" value="P:lysis of host organelle involved in viral entry into host cell"/>
    <property type="evidence" value="ECO:0007669"/>
    <property type="project" value="UniProtKB-KW"/>
</dbReference>
<dbReference type="GO" id="GO:0075521">
    <property type="term" value="P:microtubule-dependent intracellular transport of viral material towards nucleus"/>
    <property type="evidence" value="ECO:0007669"/>
    <property type="project" value="UniProtKB-KW"/>
</dbReference>
<keyword evidence="2" id="KW-1048">Host nucleus</keyword>
<keyword evidence="3" id="KW-0945">Host-virus interaction</keyword>
<feature type="region of interest" description="Disordered" evidence="16">
    <location>
        <begin position="181"/>
        <end position="237"/>
    </location>
</feature>
<accession>A0A075FBW9</accession>
<evidence type="ECO:0000256" key="11">
    <source>
        <dbReference type="ARBA" id="ARBA00023099"/>
    </source>
</evidence>
<reference evidence="17 18" key="1">
    <citation type="journal article" date="2014" name="Virology">
        <title>Complete genome sequences of pigeon adenovirus 1 and duck adenovirus 2 extend the number of species within the genus Aviadenovirus.</title>
        <authorList>
            <person name="Marek A."/>
            <person name="Kajan G.L."/>
            <person name="Kosiol C."/>
            <person name="Harrach B."/>
            <person name="Schlotterer C."/>
            <person name="Hess M."/>
        </authorList>
    </citation>
    <scope>NUCLEOTIDE SEQUENCE [LARGE SCALE GENOMIC DNA]</scope>
    <source>
        <strain evidence="17 18">GR</strain>
    </source>
</reference>
<dbReference type="KEGG" id="vg:19893447"/>
<evidence type="ECO:0000256" key="9">
    <source>
        <dbReference type="ARBA" id="ARBA00022950"/>
    </source>
</evidence>
<evidence type="ECO:0000256" key="4">
    <source>
        <dbReference type="ARBA" id="ARBA00022595"/>
    </source>
</evidence>
<keyword evidence="4" id="KW-1162">Viral penetration into host cytoplasm</keyword>
<evidence type="ECO:0000256" key="15">
    <source>
        <dbReference type="ARBA" id="ARBA00023296"/>
    </source>
</evidence>
<keyword evidence="9" id="KW-0118">Viral capsid assembly</keyword>
<protein>
    <submittedName>
        <fullName evidence="17">PVI</fullName>
    </submittedName>
</protein>
<evidence type="ECO:0000256" key="10">
    <source>
        <dbReference type="ARBA" id="ARBA00022952"/>
    </source>
</evidence>
<keyword evidence="11" id="KW-1174">Viral penetration via lysis of host organellar membrane</keyword>
<keyword evidence="14" id="KW-1035">Host cytoplasm</keyword>
<keyword evidence="12" id="KW-1176">Cytoplasmic inwards viral transport</keyword>
<evidence type="ECO:0000256" key="13">
    <source>
        <dbReference type="ARBA" id="ARBA00023157"/>
    </source>
</evidence>
<keyword evidence="18" id="KW-1185">Reference proteome</keyword>
<proteinExistence type="predicted"/>
<evidence type="ECO:0000256" key="5">
    <source>
        <dbReference type="ARBA" id="ARBA00022612"/>
    </source>
</evidence>
<feature type="compositionally biased region" description="Polar residues" evidence="16">
    <location>
        <begin position="211"/>
        <end position="225"/>
    </location>
</feature>
<dbReference type="GO" id="GO:0043657">
    <property type="term" value="C:host cell"/>
    <property type="evidence" value="ECO:0007669"/>
    <property type="project" value="GOC"/>
</dbReference>
<evidence type="ECO:0000256" key="16">
    <source>
        <dbReference type="SAM" id="MobiDB-lite"/>
    </source>
</evidence>
<organism evidence="17 18">
    <name type="scientific">Duck adenovirus 2</name>
    <dbReference type="NCBI Taxonomy" id="1520006"/>
    <lineage>
        <taxon>Viruses</taxon>
        <taxon>Varidnaviria</taxon>
        <taxon>Bamfordvirae</taxon>
        <taxon>Preplasmiviricota</taxon>
        <taxon>Polisuviricotina</taxon>
        <taxon>Pharingeaviricetes</taxon>
        <taxon>Rowavirales</taxon>
        <taxon>Adenoviridae</taxon>
        <taxon>Aviadenovirus</taxon>
        <taxon>Aviadenovirus anatis</taxon>
        <taxon>Duck aviadenovirus B</taxon>
    </lineage>
</organism>
<dbReference type="GO" id="GO:0019028">
    <property type="term" value="C:viral capsid"/>
    <property type="evidence" value="ECO:0007669"/>
    <property type="project" value="UniProtKB-KW"/>
</dbReference>
<keyword evidence="1" id="KW-0167">Capsid protein</keyword>
<evidence type="ECO:0000256" key="12">
    <source>
        <dbReference type="ARBA" id="ARBA00023120"/>
    </source>
</evidence>
<evidence type="ECO:0000256" key="2">
    <source>
        <dbReference type="ARBA" id="ARBA00022562"/>
    </source>
</evidence>
<evidence type="ECO:0000256" key="7">
    <source>
        <dbReference type="ARBA" id="ARBA00022844"/>
    </source>
</evidence>
<dbReference type="Pfam" id="PF02993">
    <property type="entry name" value="MCPVI"/>
    <property type="match status" value="1"/>
</dbReference>
<keyword evidence="6" id="KW-0832">Ubl conjugation</keyword>
<dbReference type="OrthoDB" id="13512at10239"/>
<dbReference type="EMBL" id="KJ469653">
    <property type="protein sequence ID" value="AIE77221.1"/>
    <property type="molecule type" value="Genomic_DNA"/>
</dbReference>
<keyword evidence="13" id="KW-1015">Disulfide bond</keyword>